<dbReference type="GO" id="GO:0006950">
    <property type="term" value="P:response to stress"/>
    <property type="evidence" value="ECO:0007669"/>
    <property type="project" value="TreeGrafter"/>
</dbReference>
<evidence type="ECO:0000313" key="6">
    <source>
        <dbReference type="EMBL" id="ABF41952.1"/>
    </source>
</evidence>
<dbReference type="InterPro" id="IPR000835">
    <property type="entry name" value="HTH_MarR-typ"/>
</dbReference>
<dbReference type="HOGENOM" id="CLU_120009_2_0_0"/>
<keyword evidence="2" id="KW-0238">DNA-binding</keyword>
<accession>Q1IME8</accession>
<feature type="domain" description="HTH marR-type" evidence="5">
    <location>
        <begin position="4"/>
        <end position="159"/>
    </location>
</feature>
<dbReference type="InterPro" id="IPR023187">
    <property type="entry name" value="Tscrpt_reg_MarR-type_CS"/>
</dbReference>
<dbReference type="PROSITE" id="PS01117">
    <property type="entry name" value="HTH_MARR_1"/>
    <property type="match status" value="1"/>
</dbReference>
<keyword evidence="3" id="KW-0804">Transcription</keyword>
<feature type="compositionally biased region" description="Low complexity" evidence="4">
    <location>
        <begin position="150"/>
        <end position="162"/>
    </location>
</feature>
<evidence type="ECO:0000259" key="5">
    <source>
        <dbReference type="PROSITE" id="PS50995"/>
    </source>
</evidence>
<dbReference type="AlphaFoldDB" id="Q1IME8"/>
<evidence type="ECO:0000313" key="7">
    <source>
        <dbReference type="Proteomes" id="UP000002432"/>
    </source>
</evidence>
<dbReference type="InterPro" id="IPR036390">
    <property type="entry name" value="WH_DNA-bd_sf"/>
</dbReference>
<dbReference type="KEGG" id="aba:Acid345_2951"/>
<dbReference type="EnsemblBacteria" id="ABF41952">
    <property type="protein sequence ID" value="ABF41952"/>
    <property type="gene ID" value="Acid345_2951"/>
</dbReference>
<evidence type="ECO:0000256" key="4">
    <source>
        <dbReference type="SAM" id="MobiDB-lite"/>
    </source>
</evidence>
<dbReference type="GO" id="GO:0003677">
    <property type="term" value="F:DNA binding"/>
    <property type="evidence" value="ECO:0007669"/>
    <property type="project" value="UniProtKB-KW"/>
</dbReference>
<feature type="region of interest" description="Disordered" evidence="4">
    <location>
        <begin position="133"/>
        <end position="162"/>
    </location>
</feature>
<dbReference type="PROSITE" id="PS50995">
    <property type="entry name" value="HTH_MARR_2"/>
    <property type="match status" value="1"/>
</dbReference>
<evidence type="ECO:0000256" key="2">
    <source>
        <dbReference type="ARBA" id="ARBA00023125"/>
    </source>
</evidence>
<dbReference type="SMART" id="SM00347">
    <property type="entry name" value="HTH_MARR"/>
    <property type="match status" value="1"/>
</dbReference>
<keyword evidence="1" id="KW-0805">Transcription regulation</keyword>
<dbReference type="OrthoDB" id="9807800at2"/>
<evidence type="ECO:0000256" key="1">
    <source>
        <dbReference type="ARBA" id="ARBA00023015"/>
    </source>
</evidence>
<dbReference type="SUPFAM" id="SSF46785">
    <property type="entry name" value="Winged helix' DNA-binding domain"/>
    <property type="match status" value="1"/>
</dbReference>
<dbReference type="Pfam" id="PF12802">
    <property type="entry name" value="MarR_2"/>
    <property type="match status" value="1"/>
</dbReference>
<dbReference type="InterPro" id="IPR036388">
    <property type="entry name" value="WH-like_DNA-bd_sf"/>
</dbReference>
<keyword evidence="7" id="KW-1185">Reference proteome</keyword>
<gene>
    <name evidence="6" type="ordered locus">Acid345_2951</name>
</gene>
<name>Q1IME8_KORVE</name>
<dbReference type="eggNOG" id="COG1846">
    <property type="taxonomic scope" value="Bacteria"/>
</dbReference>
<dbReference type="Proteomes" id="UP000002432">
    <property type="component" value="Chromosome"/>
</dbReference>
<organism evidence="6 7">
    <name type="scientific">Koribacter versatilis (strain Ellin345)</name>
    <dbReference type="NCBI Taxonomy" id="204669"/>
    <lineage>
        <taxon>Bacteria</taxon>
        <taxon>Pseudomonadati</taxon>
        <taxon>Acidobacteriota</taxon>
        <taxon>Terriglobia</taxon>
        <taxon>Terriglobales</taxon>
        <taxon>Candidatus Korobacteraceae</taxon>
        <taxon>Candidatus Korobacter</taxon>
    </lineage>
</organism>
<dbReference type="GO" id="GO:0003700">
    <property type="term" value="F:DNA-binding transcription factor activity"/>
    <property type="evidence" value="ECO:0007669"/>
    <property type="project" value="InterPro"/>
</dbReference>
<dbReference type="Gene3D" id="1.10.10.10">
    <property type="entry name" value="Winged helix-like DNA-binding domain superfamily/Winged helix DNA-binding domain"/>
    <property type="match status" value="1"/>
</dbReference>
<dbReference type="PANTHER" id="PTHR33164">
    <property type="entry name" value="TRANSCRIPTIONAL REGULATOR, MARR FAMILY"/>
    <property type="match status" value="1"/>
</dbReference>
<sequence>MGEEKDLLSGDYRALAEFRYQIRKFLRFSEEAARTAGLEPQQHQLLLAVKGLPEGARATIGEIADRLQIQHHSTVELVDRLEQHGYVNRKRSDRDKREVLIVLTPKSERILRELSVHHQELLLEHGTSLVTSLKKSMNAKDRGKKEKSAPAKLKSRAAAAQD</sequence>
<dbReference type="RefSeq" id="WP_011523753.1">
    <property type="nucleotide sequence ID" value="NC_008009.1"/>
</dbReference>
<dbReference type="EMBL" id="CP000360">
    <property type="protein sequence ID" value="ABF41952.1"/>
    <property type="molecule type" value="Genomic_DNA"/>
</dbReference>
<protein>
    <submittedName>
        <fullName evidence="6">Transcriptional regulator, MarR family</fullName>
    </submittedName>
</protein>
<dbReference type="PANTHER" id="PTHR33164:SF89">
    <property type="entry name" value="MARR FAMILY REGULATORY PROTEIN"/>
    <property type="match status" value="1"/>
</dbReference>
<dbReference type="STRING" id="204669.Acid345_2951"/>
<proteinExistence type="predicted"/>
<dbReference type="InterPro" id="IPR039422">
    <property type="entry name" value="MarR/SlyA-like"/>
</dbReference>
<feature type="compositionally biased region" description="Basic and acidic residues" evidence="4">
    <location>
        <begin position="138"/>
        <end position="149"/>
    </location>
</feature>
<reference evidence="6 7" key="1">
    <citation type="journal article" date="2009" name="Appl. Environ. Microbiol.">
        <title>Three genomes from the phylum Acidobacteria provide insight into the lifestyles of these microorganisms in soils.</title>
        <authorList>
            <person name="Ward N.L."/>
            <person name="Challacombe J.F."/>
            <person name="Janssen P.H."/>
            <person name="Henrissat B."/>
            <person name="Coutinho P.M."/>
            <person name="Wu M."/>
            <person name="Xie G."/>
            <person name="Haft D.H."/>
            <person name="Sait M."/>
            <person name="Badger J."/>
            <person name="Barabote R.D."/>
            <person name="Bradley B."/>
            <person name="Brettin T.S."/>
            <person name="Brinkac L.M."/>
            <person name="Bruce D."/>
            <person name="Creasy T."/>
            <person name="Daugherty S.C."/>
            <person name="Davidsen T.M."/>
            <person name="DeBoy R.T."/>
            <person name="Detter J.C."/>
            <person name="Dodson R.J."/>
            <person name="Durkin A.S."/>
            <person name="Ganapathy A."/>
            <person name="Gwinn-Giglio M."/>
            <person name="Han C.S."/>
            <person name="Khouri H."/>
            <person name="Kiss H."/>
            <person name="Kothari S.P."/>
            <person name="Madupu R."/>
            <person name="Nelson K.E."/>
            <person name="Nelson W.C."/>
            <person name="Paulsen I."/>
            <person name="Penn K."/>
            <person name="Ren Q."/>
            <person name="Rosovitz M.J."/>
            <person name="Selengut J.D."/>
            <person name="Shrivastava S."/>
            <person name="Sullivan S.A."/>
            <person name="Tapia R."/>
            <person name="Thompson L.S."/>
            <person name="Watkins K.L."/>
            <person name="Yang Q."/>
            <person name="Yu C."/>
            <person name="Zafar N."/>
            <person name="Zhou L."/>
            <person name="Kuske C.R."/>
        </authorList>
    </citation>
    <scope>NUCLEOTIDE SEQUENCE [LARGE SCALE GENOMIC DNA]</scope>
    <source>
        <strain evidence="6 7">Ellin345</strain>
    </source>
</reference>
<evidence type="ECO:0000256" key="3">
    <source>
        <dbReference type="ARBA" id="ARBA00023163"/>
    </source>
</evidence>
<dbReference type="PRINTS" id="PR00598">
    <property type="entry name" value="HTHMARR"/>
</dbReference>